<keyword evidence="5" id="KW-0256">Endoplasmic reticulum</keyword>
<dbReference type="Pfam" id="PF06417">
    <property type="entry name" value="EMC4"/>
    <property type="match status" value="1"/>
</dbReference>
<evidence type="ECO:0000313" key="10">
    <source>
        <dbReference type="Proteomes" id="UP000095751"/>
    </source>
</evidence>
<dbReference type="Proteomes" id="UP000095751">
    <property type="component" value="Unassembled WGS sequence"/>
</dbReference>
<evidence type="ECO:0000256" key="1">
    <source>
        <dbReference type="ARBA" id="ARBA00004477"/>
    </source>
</evidence>
<keyword evidence="4 8" id="KW-0812">Transmembrane</keyword>
<evidence type="ECO:0000256" key="4">
    <source>
        <dbReference type="ARBA" id="ARBA00022692"/>
    </source>
</evidence>
<evidence type="ECO:0000256" key="6">
    <source>
        <dbReference type="ARBA" id="ARBA00022989"/>
    </source>
</evidence>
<evidence type="ECO:0000256" key="7">
    <source>
        <dbReference type="ARBA" id="ARBA00023136"/>
    </source>
</evidence>
<evidence type="ECO:0000256" key="5">
    <source>
        <dbReference type="ARBA" id="ARBA00022824"/>
    </source>
</evidence>
<dbReference type="KEGG" id="fcy:FRACYDRAFT_208261"/>
<sequence length="177" mass="19247">MPRKYGFSIDLNLKENHEGYIVLSKCPSTVGQSQLQKAEHKSVNPTGAPAKNNVALVAKRKQKAMAIAMKPGSQVAMNAFMMYMSGSNLNIFSINTTSSAILTPITSIFGINRTFANLDVDTNMAKAIYVGLNLVWLAVGLYKMSAMRLLPTTSADFADSIVWKDMMETSSIPSIMG</sequence>
<organism evidence="9 10">
    <name type="scientific">Fragilariopsis cylindrus CCMP1102</name>
    <dbReference type="NCBI Taxonomy" id="635003"/>
    <lineage>
        <taxon>Eukaryota</taxon>
        <taxon>Sar</taxon>
        <taxon>Stramenopiles</taxon>
        <taxon>Ochrophyta</taxon>
        <taxon>Bacillariophyta</taxon>
        <taxon>Bacillariophyceae</taxon>
        <taxon>Bacillariophycidae</taxon>
        <taxon>Bacillariales</taxon>
        <taxon>Bacillariaceae</taxon>
        <taxon>Fragilariopsis</taxon>
    </lineage>
</organism>
<comment type="subcellular location">
    <subcellularLocation>
        <location evidence="1">Endoplasmic reticulum membrane</location>
        <topology evidence="1">Multi-pass membrane protein</topology>
    </subcellularLocation>
</comment>
<comment type="similarity">
    <text evidence="2">Belongs to the EMC4 family.</text>
</comment>
<keyword evidence="10" id="KW-1185">Reference proteome</keyword>
<feature type="transmembrane region" description="Helical" evidence="8">
    <location>
        <begin position="123"/>
        <end position="142"/>
    </location>
</feature>
<accession>A0A1E7FE90</accession>
<evidence type="ECO:0000313" key="9">
    <source>
        <dbReference type="EMBL" id="OEU16456.1"/>
    </source>
</evidence>
<dbReference type="InterPro" id="IPR009445">
    <property type="entry name" value="TMEM85/Emc4"/>
</dbReference>
<keyword evidence="6 8" id="KW-1133">Transmembrane helix</keyword>
<dbReference type="EMBL" id="KV784358">
    <property type="protein sequence ID" value="OEU16456.1"/>
    <property type="molecule type" value="Genomic_DNA"/>
</dbReference>
<gene>
    <name evidence="9" type="ORF">FRACYDRAFT_208261</name>
</gene>
<dbReference type="InParanoid" id="A0A1E7FE90"/>
<name>A0A1E7FE90_9STRA</name>
<evidence type="ECO:0000256" key="2">
    <source>
        <dbReference type="ARBA" id="ARBA00007715"/>
    </source>
</evidence>
<dbReference type="GO" id="GO:0005789">
    <property type="term" value="C:endoplasmic reticulum membrane"/>
    <property type="evidence" value="ECO:0007669"/>
    <property type="project" value="UniProtKB-SubCell"/>
</dbReference>
<reference evidence="9 10" key="1">
    <citation type="submission" date="2016-09" db="EMBL/GenBank/DDBJ databases">
        <title>Extensive genetic diversity and differential bi-allelic expression allows diatom success in the polar Southern Ocean.</title>
        <authorList>
            <consortium name="DOE Joint Genome Institute"/>
            <person name="Mock T."/>
            <person name="Otillar R.P."/>
            <person name="Strauss J."/>
            <person name="Dupont C."/>
            <person name="Frickenhaus S."/>
            <person name="Maumus F."/>
            <person name="Mcmullan M."/>
            <person name="Sanges R."/>
            <person name="Schmutz J."/>
            <person name="Toseland A."/>
            <person name="Valas R."/>
            <person name="Veluchamy A."/>
            <person name="Ward B.J."/>
            <person name="Allen A."/>
            <person name="Barry K."/>
            <person name="Falciatore A."/>
            <person name="Ferrante M."/>
            <person name="Fortunato A.E."/>
            <person name="Gloeckner G."/>
            <person name="Gruber A."/>
            <person name="Hipkin R."/>
            <person name="Janech M."/>
            <person name="Kroth P."/>
            <person name="Leese F."/>
            <person name="Lindquist E."/>
            <person name="Lyon B.R."/>
            <person name="Martin J."/>
            <person name="Mayer C."/>
            <person name="Parker M."/>
            <person name="Quesneville H."/>
            <person name="Raymond J."/>
            <person name="Uhlig C."/>
            <person name="Valentin K.U."/>
            <person name="Worden A.Z."/>
            <person name="Armbrust E.V."/>
            <person name="Bowler C."/>
            <person name="Green B."/>
            <person name="Moulton V."/>
            <person name="Van Oosterhout C."/>
            <person name="Grigoriev I."/>
        </authorList>
    </citation>
    <scope>NUCLEOTIDE SEQUENCE [LARGE SCALE GENOMIC DNA]</scope>
    <source>
        <strain evidence="9 10">CCMP1102</strain>
    </source>
</reference>
<dbReference type="OrthoDB" id="369569at2759"/>
<protein>
    <recommendedName>
        <fullName evidence="3">ER membrane protein complex subunit 4</fullName>
    </recommendedName>
</protein>
<evidence type="ECO:0000256" key="8">
    <source>
        <dbReference type="SAM" id="Phobius"/>
    </source>
</evidence>
<dbReference type="AlphaFoldDB" id="A0A1E7FE90"/>
<keyword evidence="7 8" id="KW-0472">Membrane</keyword>
<dbReference type="PANTHER" id="PTHR19315">
    <property type="entry name" value="ER MEMBRANE PROTEIN COMPLEX SUBUNIT 4"/>
    <property type="match status" value="1"/>
</dbReference>
<feature type="transmembrane region" description="Helical" evidence="8">
    <location>
        <begin position="89"/>
        <end position="111"/>
    </location>
</feature>
<proteinExistence type="inferred from homology"/>
<evidence type="ECO:0000256" key="3">
    <source>
        <dbReference type="ARBA" id="ARBA00020820"/>
    </source>
</evidence>